<evidence type="ECO:0000313" key="2">
    <source>
        <dbReference type="Proteomes" id="UP000440578"/>
    </source>
</evidence>
<dbReference type="Proteomes" id="UP000440578">
    <property type="component" value="Unassembled WGS sequence"/>
</dbReference>
<keyword evidence="2" id="KW-1185">Reference proteome</keyword>
<proteinExistence type="predicted"/>
<comment type="caution">
    <text evidence="1">The sequence shown here is derived from an EMBL/GenBank/DDBJ whole genome shotgun (WGS) entry which is preliminary data.</text>
</comment>
<accession>A0A6A4VFA9</accession>
<gene>
    <name evidence="1" type="ORF">FJT64_013427</name>
</gene>
<sequence>MHSPGPSAPGAAPTSTSIDGRLSRLVVRLAGLATSVAQLEETGRELERSAETTSSDQNLSRLASHVISLQHRQKQKLQELSHSVTERLTVLKAHLRDLTMEVQQLRGLATVQDGSHEQRGPIQRIVSFFRAFERQSDPELRQVPMAILQKANYTIIDMVSFHANSADLDKLLSIKIIEPKL</sequence>
<reference evidence="1 2" key="1">
    <citation type="submission" date="2019-07" db="EMBL/GenBank/DDBJ databases">
        <title>Draft genome assembly of a fouling barnacle, Amphibalanus amphitrite (Darwin, 1854): The first reference genome for Thecostraca.</title>
        <authorList>
            <person name="Kim W."/>
        </authorList>
    </citation>
    <scope>NUCLEOTIDE SEQUENCE [LARGE SCALE GENOMIC DNA]</scope>
    <source>
        <strain evidence="1">SNU_AA5</strain>
        <tissue evidence="1">Soma without cirri and trophi</tissue>
    </source>
</reference>
<evidence type="ECO:0000313" key="1">
    <source>
        <dbReference type="EMBL" id="KAF0288171.1"/>
    </source>
</evidence>
<protein>
    <submittedName>
        <fullName evidence="1">Uncharacterized protein</fullName>
    </submittedName>
</protein>
<dbReference type="EMBL" id="VIIS01002126">
    <property type="protein sequence ID" value="KAF0288171.1"/>
    <property type="molecule type" value="Genomic_DNA"/>
</dbReference>
<dbReference type="AlphaFoldDB" id="A0A6A4VFA9"/>
<name>A0A6A4VFA9_AMPAM</name>
<organism evidence="1 2">
    <name type="scientific">Amphibalanus amphitrite</name>
    <name type="common">Striped barnacle</name>
    <name type="synonym">Balanus amphitrite</name>
    <dbReference type="NCBI Taxonomy" id="1232801"/>
    <lineage>
        <taxon>Eukaryota</taxon>
        <taxon>Metazoa</taxon>
        <taxon>Ecdysozoa</taxon>
        <taxon>Arthropoda</taxon>
        <taxon>Crustacea</taxon>
        <taxon>Multicrustacea</taxon>
        <taxon>Cirripedia</taxon>
        <taxon>Thoracica</taxon>
        <taxon>Thoracicalcarea</taxon>
        <taxon>Balanomorpha</taxon>
        <taxon>Balanoidea</taxon>
        <taxon>Balanidae</taxon>
        <taxon>Amphibalaninae</taxon>
        <taxon>Amphibalanus</taxon>
    </lineage>
</organism>